<sequence length="449" mass="46619">MMMSHIPRLNGIQTFFVIWSGQLISTLGSQMTRFGLLVWAYQQAGAATALALLSFFSVSAYVVVGPFAGVLADRLDRRRVMLYADVGGTLITAALLALYATGRLALWNVYLAQTLKGACEALRGPAYTASVTLLMPREHYARTAGLRSLSGSTAQVLAPFLAGLLLPFVGLGGVLLVDAGTFLIAGIALLVVRIPRPAPAHGGLSARAGAWEDIRSACGYIFRRPGLLGLLLIFAGMNLLAALTYFGVLSAMILARSGRNAMALAGVQSALGAGALAGSLLVSAWGGPKRQIHGVLAAGGISFLLGDFLFAAGRTVPVWVVAAFVSAFFIPFITSANTAIWQTKVIPAVQGRVFSVQGMLQNATAVVGYLAAGPLADLLFEPAMSAGGSLAGTFGWLVGTGPGAGMALMFVGTSILGGTGCLSGYLFRAVRRVEEDLPDHDAGPKENTP</sequence>
<protein>
    <recommendedName>
        <fullName evidence="10">MFS transporter</fullName>
    </recommendedName>
</protein>
<dbReference type="Proteomes" id="UP000178606">
    <property type="component" value="Unassembled WGS sequence"/>
</dbReference>
<organism evidence="8 9">
    <name type="scientific">Handelsmanbacteria sp. (strain RIFCSPLOWO2_12_FULL_64_10)</name>
    <dbReference type="NCBI Taxonomy" id="1817868"/>
    <lineage>
        <taxon>Bacteria</taxon>
        <taxon>Candidatus Handelsmaniibacteriota</taxon>
    </lineage>
</organism>
<evidence type="ECO:0000256" key="3">
    <source>
        <dbReference type="ARBA" id="ARBA00022475"/>
    </source>
</evidence>
<feature type="transmembrane region" description="Helical" evidence="7">
    <location>
        <begin position="44"/>
        <end position="68"/>
    </location>
</feature>
<dbReference type="AlphaFoldDB" id="A0A1F6CP22"/>
<feature type="transmembrane region" description="Helical" evidence="7">
    <location>
        <begin position="294"/>
        <end position="312"/>
    </location>
</feature>
<accession>A0A1F6CP22</accession>
<feature type="transmembrane region" description="Helical" evidence="7">
    <location>
        <begin position="230"/>
        <end position="255"/>
    </location>
</feature>
<comment type="subcellular location">
    <subcellularLocation>
        <location evidence="1">Cell membrane</location>
        <topology evidence="1">Multi-pass membrane protein</topology>
    </subcellularLocation>
</comment>
<feature type="transmembrane region" description="Helical" evidence="7">
    <location>
        <begin position="353"/>
        <end position="372"/>
    </location>
</feature>
<dbReference type="Gene3D" id="1.20.1250.20">
    <property type="entry name" value="MFS general substrate transporter like domains"/>
    <property type="match status" value="1"/>
</dbReference>
<evidence type="ECO:0000256" key="5">
    <source>
        <dbReference type="ARBA" id="ARBA00022989"/>
    </source>
</evidence>
<reference evidence="8 9" key="1">
    <citation type="journal article" date="2016" name="Nat. Commun.">
        <title>Thousands of microbial genomes shed light on interconnected biogeochemical processes in an aquifer system.</title>
        <authorList>
            <person name="Anantharaman K."/>
            <person name="Brown C.T."/>
            <person name="Hug L.A."/>
            <person name="Sharon I."/>
            <person name="Castelle C.J."/>
            <person name="Probst A.J."/>
            <person name="Thomas B.C."/>
            <person name="Singh A."/>
            <person name="Wilkins M.J."/>
            <person name="Karaoz U."/>
            <person name="Brodie E.L."/>
            <person name="Williams K.H."/>
            <person name="Hubbard S.S."/>
            <person name="Banfield J.F."/>
        </authorList>
    </citation>
    <scope>NUCLEOTIDE SEQUENCE [LARGE SCALE GENOMIC DNA]</scope>
    <source>
        <strain evidence="9">RIFCSPLOWO2_12_FULL_64_10</strain>
    </source>
</reference>
<name>A0A1F6CP22_HANXR</name>
<comment type="caution">
    <text evidence="8">The sequence shown here is derived from an EMBL/GenBank/DDBJ whole genome shotgun (WGS) entry which is preliminary data.</text>
</comment>
<keyword evidence="2" id="KW-0813">Transport</keyword>
<feature type="transmembrane region" description="Helical" evidence="7">
    <location>
        <begin position="261"/>
        <end position="282"/>
    </location>
</feature>
<evidence type="ECO:0000256" key="4">
    <source>
        <dbReference type="ARBA" id="ARBA00022692"/>
    </source>
</evidence>
<dbReference type="InterPro" id="IPR011701">
    <property type="entry name" value="MFS"/>
</dbReference>
<dbReference type="EMBL" id="MFKF01000198">
    <property type="protein sequence ID" value="OGG50905.1"/>
    <property type="molecule type" value="Genomic_DNA"/>
</dbReference>
<dbReference type="PANTHER" id="PTHR43266:SF2">
    <property type="entry name" value="MAJOR FACILITATOR SUPERFAMILY (MFS) PROFILE DOMAIN-CONTAINING PROTEIN"/>
    <property type="match status" value="1"/>
</dbReference>
<proteinExistence type="predicted"/>
<feature type="transmembrane region" description="Helical" evidence="7">
    <location>
        <begin position="404"/>
        <end position="427"/>
    </location>
</feature>
<keyword evidence="6 7" id="KW-0472">Membrane</keyword>
<dbReference type="CDD" id="cd06173">
    <property type="entry name" value="MFS_MefA_like"/>
    <property type="match status" value="1"/>
</dbReference>
<gene>
    <name evidence="8" type="ORF">A3F84_00085</name>
</gene>
<evidence type="ECO:0000313" key="8">
    <source>
        <dbReference type="EMBL" id="OGG50905.1"/>
    </source>
</evidence>
<dbReference type="SUPFAM" id="SSF103473">
    <property type="entry name" value="MFS general substrate transporter"/>
    <property type="match status" value="1"/>
</dbReference>
<keyword evidence="4 7" id="KW-0812">Transmembrane</keyword>
<dbReference type="GO" id="GO:0005886">
    <property type="term" value="C:plasma membrane"/>
    <property type="evidence" value="ECO:0007669"/>
    <property type="project" value="UniProtKB-SubCell"/>
</dbReference>
<dbReference type="GO" id="GO:0022857">
    <property type="term" value="F:transmembrane transporter activity"/>
    <property type="evidence" value="ECO:0007669"/>
    <property type="project" value="InterPro"/>
</dbReference>
<feature type="transmembrane region" description="Helical" evidence="7">
    <location>
        <begin position="318"/>
        <end position="341"/>
    </location>
</feature>
<dbReference type="PANTHER" id="PTHR43266">
    <property type="entry name" value="MACROLIDE-EFFLUX PROTEIN"/>
    <property type="match status" value="1"/>
</dbReference>
<evidence type="ECO:0000256" key="2">
    <source>
        <dbReference type="ARBA" id="ARBA00022448"/>
    </source>
</evidence>
<keyword evidence="3" id="KW-1003">Cell membrane</keyword>
<evidence type="ECO:0000313" key="9">
    <source>
        <dbReference type="Proteomes" id="UP000178606"/>
    </source>
</evidence>
<dbReference type="Pfam" id="PF07690">
    <property type="entry name" value="MFS_1"/>
    <property type="match status" value="1"/>
</dbReference>
<keyword evidence="5 7" id="KW-1133">Transmembrane helix</keyword>
<evidence type="ECO:0000256" key="1">
    <source>
        <dbReference type="ARBA" id="ARBA00004651"/>
    </source>
</evidence>
<evidence type="ECO:0008006" key="10">
    <source>
        <dbReference type="Google" id="ProtNLM"/>
    </source>
</evidence>
<evidence type="ECO:0000256" key="6">
    <source>
        <dbReference type="ARBA" id="ARBA00023136"/>
    </source>
</evidence>
<feature type="transmembrane region" description="Helical" evidence="7">
    <location>
        <begin position="80"/>
        <end position="100"/>
    </location>
</feature>
<evidence type="ECO:0000256" key="7">
    <source>
        <dbReference type="SAM" id="Phobius"/>
    </source>
</evidence>
<feature type="transmembrane region" description="Helical" evidence="7">
    <location>
        <begin position="164"/>
        <end position="192"/>
    </location>
</feature>
<dbReference type="InterPro" id="IPR036259">
    <property type="entry name" value="MFS_trans_sf"/>
</dbReference>